<name>A0A225AKN6_TALAT</name>
<dbReference type="PANTHER" id="PTHR11604:SF0">
    <property type="entry name" value="PROFILIN"/>
    <property type="match status" value="1"/>
</dbReference>
<comment type="similarity">
    <text evidence="2 6">Belongs to the profilin family.</text>
</comment>
<evidence type="ECO:0000256" key="4">
    <source>
        <dbReference type="ARBA" id="ARBA00023203"/>
    </source>
</evidence>
<dbReference type="InterPro" id="IPR005455">
    <property type="entry name" value="PFN_euk"/>
</dbReference>
<evidence type="ECO:0000256" key="5">
    <source>
        <dbReference type="ARBA" id="ARBA00023212"/>
    </source>
</evidence>
<dbReference type="GO" id="GO:0044396">
    <property type="term" value="P:actin cortical patch organization"/>
    <property type="evidence" value="ECO:0007669"/>
    <property type="project" value="EnsemblFungi"/>
</dbReference>
<proteinExistence type="inferred from homology"/>
<accession>A0A225AKN6</accession>
<dbReference type="GO" id="GO:0005085">
    <property type="term" value="F:guanyl-nucleotide exchange factor activity"/>
    <property type="evidence" value="ECO:0007669"/>
    <property type="project" value="EnsemblFungi"/>
</dbReference>
<keyword evidence="8" id="KW-1185">Reference proteome</keyword>
<dbReference type="Gene3D" id="3.30.450.30">
    <property type="entry name" value="Dynein light chain 2a, cytoplasmic"/>
    <property type="match status" value="1"/>
</dbReference>
<dbReference type="GeneID" id="31001942"/>
<dbReference type="InterPro" id="IPR036140">
    <property type="entry name" value="PFN_sf"/>
</dbReference>
<dbReference type="GO" id="GO:1903475">
    <property type="term" value="P:mitotic actomyosin contractile ring assembly"/>
    <property type="evidence" value="ECO:0007669"/>
    <property type="project" value="EnsemblFungi"/>
</dbReference>
<dbReference type="STRING" id="1441469.A0A225AKN6"/>
<dbReference type="SMART" id="SM00392">
    <property type="entry name" value="PROF"/>
    <property type="match status" value="1"/>
</dbReference>
<evidence type="ECO:0000256" key="3">
    <source>
        <dbReference type="ARBA" id="ARBA00022490"/>
    </source>
</evidence>
<dbReference type="SUPFAM" id="SSF55770">
    <property type="entry name" value="Profilin (actin-binding protein)"/>
    <property type="match status" value="1"/>
</dbReference>
<evidence type="ECO:0000256" key="1">
    <source>
        <dbReference type="ARBA" id="ARBA00004245"/>
    </source>
</evidence>
<dbReference type="GO" id="GO:0000755">
    <property type="term" value="P:cytogamy"/>
    <property type="evidence" value="ECO:0007669"/>
    <property type="project" value="EnsemblFungi"/>
</dbReference>
<evidence type="ECO:0000256" key="6">
    <source>
        <dbReference type="RuleBase" id="RU003909"/>
    </source>
</evidence>
<dbReference type="EMBL" id="LFMY01000003">
    <property type="protein sequence ID" value="OKL62121.1"/>
    <property type="molecule type" value="Genomic_DNA"/>
</dbReference>
<dbReference type="OrthoDB" id="421374at2759"/>
<dbReference type="RefSeq" id="XP_020122242.1">
    <property type="nucleotide sequence ID" value="XM_020264781.1"/>
</dbReference>
<comment type="subcellular location">
    <subcellularLocation>
        <location evidence="1">Cytoplasm</location>
        <location evidence="1">Cytoskeleton</location>
    </subcellularLocation>
</comment>
<keyword evidence="5" id="KW-0206">Cytoskeleton</keyword>
<dbReference type="GO" id="GO:0031097">
    <property type="term" value="C:medial cortex"/>
    <property type="evidence" value="ECO:0007669"/>
    <property type="project" value="EnsemblFungi"/>
</dbReference>
<dbReference type="InterPro" id="IPR048278">
    <property type="entry name" value="PFN"/>
</dbReference>
<keyword evidence="3" id="KW-0963">Cytoplasm</keyword>
<sequence>MSAWDSYLNANIATGTVIDKAIIVDQTGQAVWGKSSSIQLSADQMKKIALVFSDPSDAQGNGLHFESKRYVFNKIEDIENIPVMHSKSGKEGIVAAKCKASILISHYPENSSAGEAVNFIHGQAKYLIQNNL</sequence>
<dbReference type="Pfam" id="PF00235">
    <property type="entry name" value="Profilin"/>
    <property type="match status" value="1"/>
</dbReference>
<dbReference type="PRINTS" id="PR00392">
    <property type="entry name" value="PROFILIN"/>
</dbReference>
<evidence type="ECO:0000313" key="7">
    <source>
        <dbReference type="EMBL" id="OKL62121.1"/>
    </source>
</evidence>
<comment type="caution">
    <text evidence="7">The sequence shown here is derived from an EMBL/GenBank/DDBJ whole genome shotgun (WGS) entry which is preliminary data.</text>
</comment>
<dbReference type="GO" id="GO:0003785">
    <property type="term" value="F:actin monomer binding"/>
    <property type="evidence" value="ECO:0007669"/>
    <property type="project" value="EnsemblFungi"/>
</dbReference>
<dbReference type="GO" id="GO:0005856">
    <property type="term" value="C:cytoskeleton"/>
    <property type="evidence" value="ECO:0007669"/>
    <property type="project" value="UniProtKB-SubCell"/>
</dbReference>
<dbReference type="AlphaFoldDB" id="A0A225AKN6"/>
<dbReference type="PANTHER" id="PTHR11604">
    <property type="entry name" value="PROFILIN"/>
    <property type="match status" value="1"/>
</dbReference>
<reference evidence="7 8" key="1">
    <citation type="submission" date="2015-06" db="EMBL/GenBank/DDBJ databases">
        <title>Talaromyces atroroseus IBT 11181 draft genome.</title>
        <authorList>
            <person name="Rasmussen K.B."/>
            <person name="Rasmussen S."/>
            <person name="Petersen B."/>
            <person name="Sicheritz-Ponten T."/>
            <person name="Mortensen U.H."/>
            <person name="Thrane U."/>
        </authorList>
    </citation>
    <scope>NUCLEOTIDE SEQUENCE [LARGE SCALE GENOMIC DNA]</scope>
    <source>
        <strain evidence="7 8">IBT 11181</strain>
    </source>
</reference>
<organism evidence="7 8">
    <name type="scientific">Talaromyces atroroseus</name>
    <dbReference type="NCBI Taxonomy" id="1441469"/>
    <lineage>
        <taxon>Eukaryota</taxon>
        <taxon>Fungi</taxon>
        <taxon>Dikarya</taxon>
        <taxon>Ascomycota</taxon>
        <taxon>Pezizomycotina</taxon>
        <taxon>Eurotiomycetes</taxon>
        <taxon>Eurotiomycetidae</taxon>
        <taxon>Eurotiales</taxon>
        <taxon>Trichocomaceae</taxon>
        <taxon>Talaromyces</taxon>
        <taxon>Talaromyces sect. Trachyspermi</taxon>
    </lineage>
</organism>
<dbReference type="GO" id="GO:0030041">
    <property type="term" value="P:actin filament polymerization"/>
    <property type="evidence" value="ECO:0007669"/>
    <property type="project" value="EnsemblFungi"/>
</dbReference>
<dbReference type="Proteomes" id="UP000214365">
    <property type="component" value="Unassembled WGS sequence"/>
</dbReference>
<keyword evidence="4 6" id="KW-0009">Actin-binding</keyword>
<protein>
    <recommendedName>
        <fullName evidence="6">Profilin</fullName>
    </recommendedName>
</protein>
<evidence type="ECO:0000313" key="8">
    <source>
        <dbReference type="Proteomes" id="UP000214365"/>
    </source>
</evidence>
<dbReference type="GO" id="GO:0051285">
    <property type="term" value="C:cell cortex of cell tip"/>
    <property type="evidence" value="ECO:0007669"/>
    <property type="project" value="EnsemblFungi"/>
</dbReference>
<dbReference type="GO" id="GO:0043332">
    <property type="term" value="C:mating projection tip"/>
    <property type="evidence" value="ECO:0007669"/>
    <property type="project" value="EnsemblFungi"/>
</dbReference>
<gene>
    <name evidence="7" type="ORF">UA08_02187</name>
</gene>
<evidence type="ECO:0000256" key="2">
    <source>
        <dbReference type="ARBA" id="ARBA00010058"/>
    </source>
</evidence>